<evidence type="ECO:0000313" key="3">
    <source>
        <dbReference type="EMBL" id="ABO96630.1"/>
    </source>
</evidence>
<accession>A4RZH8</accession>
<proteinExistence type="predicted"/>
<feature type="repeat" description="TPR" evidence="1">
    <location>
        <begin position="241"/>
        <end position="274"/>
    </location>
</feature>
<name>A4RZH8_OSTLU</name>
<dbReference type="OrthoDB" id="286233at2759"/>
<sequence>MMRTTTATTRTTTRVAALGARATGRGRGRGRDARARASGDAQRAGADGDARDDARRGGATTRKNRRGLLGAGFAAATAGLTGLTRAANAAPTLPKELTEPDEIFREDFNVQFAGLTVDHKDLIYALVVGQTIGFVGSAVGGAEARKRAEEIERLNSTLLKVNKEVRKELRSSQGRKVAFSTMDSSDEASSETVLEIISLLKSGKSKLKAQASQEAKETFTKARQLIDANQSALKEPWKAVRKAERGLGAASARLGEYDEALSHMKTVLKLSTEHDDTSVATDACGIIADIYAEMDQIEVAADWYDKYFESLAIEDAKEAAEAGSSSAR</sequence>
<gene>
    <name evidence="3" type="ORF">OSTLU_15947</name>
</gene>
<dbReference type="EMBL" id="CP000586">
    <property type="protein sequence ID" value="ABO96630.1"/>
    <property type="molecule type" value="Genomic_DNA"/>
</dbReference>
<dbReference type="AlphaFoldDB" id="A4RZH8"/>
<protein>
    <submittedName>
        <fullName evidence="3">Uncharacterized protein</fullName>
    </submittedName>
</protein>
<reference evidence="3 4" key="1">
    <citation type="journal article" date="2007" name="Proc. Natl. Acad. Sci. U.S.A.">
        <title>The tiny eukaryote Ostreococcus provides genomic insights into the paradox of plankton speciation.</title>
        <authorList>
            <person name="Palenik B."/>
            <person name="Grimwood J."/>
            <person name="Aerts A."/>
            <person name="Rouze P."/>
            <person name="Salamov A."/>
            <person name="Putnam N."/>
            <person name="Dupont C."/>
            <person name="Jorgensen R."/>
            <person name="Derelle E."/>
            <person name="Rombauts S."/>
            <person name="Zhou K."/>
            <person name="Otillar R."/>
            <person name="Merchant S.S."/>
            <person name="Podell S."/>
            <person name="Gaasterland T."/>
            <person name="Napoli C."/>
            <person name="Gendler K."/>
            <person name="Manuell A."/>
            <person name="Tai V."/>
            <person name="Vallon O."/>
            <person name="Piganeau G."/>
            <person name="Jancek S."/>
            <person name="Heijde M."/>
            <person name="Jabbari K."/>
            <person name="Bowler C."/>
            <person name="Lohr M."/>
            <person name="Robbens S."/>
            <person name="Werner G."/>
            <person name="Dubchak I."/>
            <person name="Pazour G.J."/>
            <person name="Ren Q."/>
            <person name="Paulsen I."/>
            <person name="Delwiche C."/>
            <person name="Schmutz J."/>
            <person name="Rokhsar D."/>
            <person name="Van de Peer Y."/>
            <person name="Moreau H."/>
            <person name="Grigoriev I.V."/>
        </authorList>
    </citation>
    <scope>NUCLEOTIDE SEQUENCE [LARGE SCALE GENOMIC DNA]</scope>
    <source>
        <strain evidence="3 4">CCE9901</strain>
    </source>
</reference>
<keyword evidence="1" id="KW-0802">TPR repeat</keyword>
<dbReference type="KEGG" id="olu:OSTLU_15947"/>
<dbReference type="STRING" id="436017.A4RZH8"/>
<dbReference type="SUPFAM" id="SSF48452">
    <property type="entry name" value="TPR-like"/>
    <property type="match status" value="1"/>
</dbReference>
<dbReference type="InterPro" id="IPR019734">
    <property type="entry name" value="TPR_rpt"/>
</dbReference>
<dbReference type="GO" id="GO:0015995">
    <property type="term" value="P:chlorophyll biosynthetic process"/>
    <property type="evidence" value="ECO:0007669"/>
    <property type="project" value="InterPro"/>
</dbReference>
<dbReference type="Gene3D" id="1.25.40.10">
    <property type="entry name" value="Tetratricopeptide repeat domain"/>
    <property type="match status" value="1"/>
</dbReference>
<organism evidence="3 4">
    <name type="scientific">Ostreococcus lucimarinus (strain CCE9901)</name>
    <dbReference type="NCBI Taxonomy" id="436017"/>
    <lineage>
        <taxon>Eukaryota</taxon>
        <taxon>Viridiplantae</taxon>
        <taxon>Chlorophyta</taxon>
        <taxon>Mamiellophyceae</taxon>
        <taxon>Mamiellales</taxon>
        <taxon>Bathycoccaceae</taxon>
        <taxon>Ostreococcus</taxon>
    </lineage>
</organism>
<dbReference type="OMA" id="YDKYFES"/>
<dbReference type="Proteomes" id="UP000001568">
    <property type="component" value="Chromosome 6"/>
</dbReference>
<dbReference type="PANTHER" id="PTHR47310:SF2">
    <property type="entry name" value="PROTEIN FLUORESCENT IN BLUE LIGHT, CHLOROPLASTIC"/>
    <property type="match status" value="1"/>
</dbReference>
<dbReference type="InterPro" id="IPR044243">
    <property type="entry name" value="FLU"/>
</dbReference>
<evidence type="ECO:0000256" key="1">
    <source>
        <dbReference type="PROSITE-ProRule" id="PRU00339"/>
    </source>
</evidence>
<feature type="compositionally biased region" description="Low complexity" evidence="2">
    <location>
        <begin position="1"/>
        <end position="23"/>
    </location>
</feature>
<dbReference type="GeneID" id="5002195"/>
<evidence type="ECO:0000256" key="2">
    <source>
        <dbReference type="SAM" id="MobiDB-lite"/>
    </source>
</evidence>
<dbReference type="RefSeq" id="XP_001418337.1">
    <property type="nucleotide sequence ID" value="XM_001418300.1"/>
</dbReference>
<dbReference type="PANTHER" id="PTHR47310">
    <property type="entry name" value="PROTEIN FLUORESCENT IN BLUE LIGHT, CHLOROPLASTIC"/>
    <property type="match status" value="1"/>
</dbReference>
<dbReference type="InterPro" id="IPR011990">
    <property type="entry name" value="TPR-like_helical_dom_sf"/>
</dbReference>
<dbReference type="eggNOG" id="ENOG502QTEG">
    <property type="taxonomic scope" value="Eukaryota"/>
</dbReference>
<feature type="compositionally biased region" description="Basic and acidic residues" evidence="2">
    <location>
        <begin position="46"/>
        <end position="56"/>
    </location>
</feature>
<dbReference type="Gramene" id="ABO96630">
    <property type="protein sequence ID" value="ABO96630"/>
    <property type="gene ID" value="OSTLU_15947"/>
</dbReference>
<evidence type="ECO:0000313" key="4">
    <source>
        <dbReference type="Proteomes" id="UP000001568"/>
    </source>
</evidence>
<keyword evidence="4" id="KW-1185">Reference proteome</keyword>
<dbReference type="PROSITE" id="PS50005">
    <property type="entry name" value="TPR"/>
    <property type="match status" value="1"/>
</dbReference>
<dbReference type="HOGENOM" id="CLU_848342_0_0_1"/>
<feature type="region of interest" description="Disordered" evidence="2">
    <location>
        <begin position="1"/>
        <end position="65"/>
    </location>
</feature>